<sequence length="73" mass="8001">MYGKHFMRCLDEHFGLVIEEGLHRLTMVVEELRVIDMDELVVAVRAPEVVEGSPIVEEGALAVPAPVPPPLGP</sequence>
<organism evidence="1 2">
    <name type="scientific">Tanacetum coccineum</name>
    <dbReference type="NCBI Taxonomy" id="301880"/>
    <lineage>
        <taxon>Eukaryota</taxon>
        <taxon>Viridiplantae</taxon>
        <taxon>Streptophyta</taxon>
        <taxon>Embryophyta</taxon>
        <taxon>Tracheophyta</taxon>
        <taxon>Spermatophyta</taxon>
        <taxon>Magnoliopsida</taxon>
        <taxon>eudicotyledons</taxon>
        <taxon>Gunneridae</taxon>
        <taxon>Pentapetalae</taxon>
        <taxon>asterids</taxon>
        <taxon>campanulids</taxon>
        <taxon>Asterales</taxon>
        <taxon>Asteraceae</taxon>
        <taxon>Asteroideae</taxon>
        <taxon>Anthemideae</taxon>
        <taxon>Anthemidinae</taxon>
        <taxon>Tanacetum</taxon>
    </lineage>
</organism>
<dbReference type="EMBL" id="BQNB010012898">
    <property type="protein sequence ID" value="GJT09321.1"/>
    <property type="molecule type" value="Genomic_DNA"/>
</dbReference>
<protein>
    <submittedName>
        <fullName evidence="1">Uncharacterized protein</fullName>
    </submittedName>
</protein>
<gene>
    <name evidence="1" type="ORF">Tco_0856363</name>
</gene>
<proteinExistence type="predicted"/>
<comment type="caution">
    <text evidence="1">The sequence shown here is derived from an EMBL/GenBank/DDBJ whole genome shotgun (WGS) entry which is preliminary data.</text>
</comment>
<evidence type="ECO:0000313" key="1">
    <source>
        <dbReference type="EMBL" id="GJT09321.1"/>
    </source>
</evidence>
<keyword evidence="2" id="KW-1185">Reference proteome</keyword>
<reference evidence="1" key="1">
    <citation type="journal article" date="2022" name="Int. J. Mol. Sci.">
        <title>Draft Genome of Tanacetum Coccineum: Genomic Comparison of Closely Related Tanacetum-Family Plants.</title>
        <authorList>
            <person name="Yamashiro T."/>
            <person name="Shiraishi A."/>
            <person name="Nakayama K."/>
            <person name="Satake H."/>
        </authorList>
    </citation>
    <scope>NUCLEOTIDE SEQUENCE</scope>
</reference>
<evidence type="ECO:0000313" key="2">
    <source>
        <dbReference type="Proteomes" id="UP001151760"/>
    </source>
</evidence>
<dbReference type="Proteomes" id="UP001151760">
    <property type="component" value="Unassembled WGS sequence"/>
</dbReference>
<name>A0ABQ5B355_9ASTR</name>
<reference evidence="1" key="2">
    <citation type="submission" date="2022-01" db="EMBL/GenBank/DDBJ databases">
        <authorList>
            <person name="Yamashiro T."/>
            <person name="Shiraishi A."/>
            <person name="Satake H."/>
            <person name="Nakayama K."/>
        </authorList>
    </citation>
    <scope>NUCLEOTIDE SEQUENCE</scope>
</reference>
<accession>A0ABQ5B355</accession>